<dbReference type="InterPro" id="IPR017441">
    <property type="entry name" value="Protein_kinase_ATP_BS"/>
</dbReference>
<dbReference type="OrthoDB" id="9811296at2"/>
<evidence type="ECO:0000256" key="4">
    <source>
        <dbReference type="ARBA" id="ARBA00022741"/>
    </source>
</evidence>
<dbReference type="Gene3D" id="3.30.200.20">
    <property type="entry name" value="Phosphorylase Kinase, domain 1"/>
    <property type="match status" value="1"/>
</dbReference>
<evidence type="ECO:0000313" key="12">
    <source>
        <dbReference type="Proteomes" id="UP000215027"/>
    </source>
</evidence>
<evidence type="ECO:0000256" key="3">
    <source>
        <dbReference type="ARBA" id="ARBA00022679"/>
    </source>
</evidence>
<evidence type="ECO:0000256" key="1">
    <source>
        <dbReference type="ARBA" id="ARBA00012513"/>
    </source>
</evidence>
<name>A0A160T992_9CHLR</name>
<feature type="compositionally biased region" description="Pro residues" evidence="8">
    <location>
        <begin position="381"/>
        <end position="400"/>
    </location>
</feature>
<gene>
    <name evidence="11" type="ORF">CFX0092_B0066</name>
</gene>
<dbReference type="Pfam" id="PF00246">
    <property type="entry name" value="Peptidase_M14"/>
    <property type="match status" value="1"/>
</dbReference>
<feature type="domain" description="Protein kinase" evidence="10">
    <location>
        <begin position="9"/>
        <end position="268"/>
    </location>
</feature>
<keyword evidence="9" id="KW-0472">Membrane</keyword>
<dbReference type="PANTHER" id="PTHR43289">
    <property type="entry name" value="MITOGEN-ACTIVATED PROTEIN KINASE KINASE KINASE 20-RELATED"/>
    <property type="match status" value="1"/>
</dbReference>
<organism evidence="11 12">
    <name type="scientific">Candidatus Promineifilum breve</name>
    <dbReference type="NCBI Taxonomy" id="1806508"/>
    <lineage>
        <taxon>Bacteria</taxon>
        <taxon>Bacillati</taxon>
        <taxon>Chloroflexota</taxon>
        <taxon>Ardenticatenia</taxon>
        <taxon>Candidatus Promineifilales</taxon>
        <taxon>Candidatus Promineifilaceae</taxon>
        <taxon>Candidatus Promineifilum</taxon>
    </lineage>
</organism>
<feature type="region of interest" description="Disordered" evidence="8">
    <location>
        <begin position="316"/>
        <end position="404"/>
    </location>
</feature>
<evidence type="ECO:0000256" key="7">
    <source>
        <dbReference type="PROSITE-ProRule" id="PRU10141"/>
    </source>
</evidence>
<keyword evidence="9" id="KW-0812">Transmembrane</keyword>
<evidence type="ECO:0000259" key="10">
    <source>
        <dbReference type="PROSITE" id="PS50011"/>
    </source>
</evidence>
<dbReference type="CDD" id="cd00596">
    <property type="entry name" value="Peptidase_M14_like"/>
    <property type="match status" value="1"/>
</dbReference>
<keyword evidence="4 7" id="KW-0547">Nucleotide-binding</keyword>
<feature type="transmembrane region" description="Helical" evidence="9">
    <location>
        <begin position="290"/>
        <end position="311"/>
    </location>
</feature>
<evidence type="ECO:0000256" key="6">
    <source>
        <dbReference type="ARBA" id="ARBA00022840"/>
    </source>
</evidence>
<evidence type="ECO:0000256" key="8">
    <source>
        <dbReference type="SAM" id="MobiDB-lite"/>
    </source>
</evidence>
<reference evidence="11" key="1">
    <citation type="submission" date="2016-01" db="EMBL/GenBank/DDBJ databases">
        <authorList>
            <person name="Mcilroy J.S."/>
            <person name="Karst M S."/>
            <person name="Albertsen M."/>
        </authorList>
    </citation>
    <scope>NUCLEOTIDE SEQUENCE</scope>
    <source>
        <strain evidence="11">Cfx-K</strain>
    </source>
</reference>
<dbReference type="Gene3D" id="3.40.630.10">
    <property type="entry name" value="Zn peptidases"/>
    <property type="match status" value="1"/>
</dbReference>
<proteinExistence type="predicted"/>
<dbReference type="GO" id="GO:0005524">
    <property type="term" value="F:ATP binding"/>
    <property type="evidence" value="ECO:0007669"/>
    <property type="project" value="UniProtKB-UniRule"/>
</dbReference>
<keyword evidence="2" id="KW-0723">Serine/threonine-protein kinase</keyword>
<dbReference type="InterPro" id="IPR000719">
    <property type="entry name" value="Prot_kinase_dom"/>
</dbReference>
<keyword evidence="3 11" id="KW-0808">Transferase</keyword>
<dbReference type="GO" id="GO:0004674">
    <property type="term" value="F:protein serine/threonine kinase activity"/>
    <property type="evidence" value="ECO:0007669"/>
    <property type="project" value="UniProtKB-KW"/>
</dbReference>
<keyword evidence="5 11" id="KW-0418">Kinase</keyword>
<dbReference type="SMART" id="SM00220">
    <property type="entry name" value="S_TKc"/>
    <property type="match status" value="1"/>
</dbReference>
<dbReference type="EC" id="2.7.11.1" evidence="1"/>
<dbReference type="PROSITE" id="PS50011">
    <property type="entry name" value="PROTEIN_KINASE_DOM"/>
    <property type="match status" value="1"/>
</dbReference>
<evidence type="ECO:0000256" key="2">
    <source>
        <dbReference type="ARBA" id="ARBA00022527"/>
    </source>
</evidence>
<dbReference type="Pfam" id="PF00069">
    <property type="entry name" value="Pkinase"/>
    <property type="match status" value="1"/>
</dbReference>
<dbReference type="KEGG" id="pbf:CFX0092_B0066"/>
<dbReference type="GO" id="GO:0006508">
    <property type="term" value="P:proteolysis"/>
    <property type="evidence" value="ECO:0007669"/>
    <property type="project" value="InterPro"/>
</dbReference>
<accession>A0A160T992</accession>
<dbReference type="PROSITE" id="PS00108">
    <property type="entry name" value="PROTEIN_KINASE_ST"/>
    <property type="match status" value="1"/>
</dbReference>
<dbReference type="InterPro" id="IPR011009">
    <property type="entry name" value="Kinase-like_dom_sf"/>
</dbReference>
<dbReference type="PANTHER" id="PTHR43289:SF6">
    <property type="entry name" value="SERINE_THREONINE-PROTEIN KINASE NEKL-3"/>
    <property type="match status" value="1"/>
</dbReference>
<dbReference type="Gene3D" id="1.10.510.10">
    <property type="entry name" value="Transferase(Phosphotransferase) domain 1"/>
    <property type="match status" value="1"/>
</dbReference>
<evidence type="ECO:0000313" key="11">
    <source>
        <dbReference type="EMBL" id="CUS05600.1"/>
    </source>
</evidence>
<dbReference type="InterPro" id="IPR008271">
    <property type="entry name" value="Ser/Thr_kinase_AS"/>
</dbReference>
<dbReference type="GO" id="GO:0008270">
    <property type="term" value="F:zinc ion binding"/>
    <property type="evidence" value="ECO:0007669"/>
    <property type="project" value="InterPro"/>
</dbReference>
<dbReference type="InterPro" id="IPR000834">
    <property type="entry name" value="Peptidase_M14"/>
</dbReference>
<keyword evidence="9" id="KW-1133">Transmembrane helix</keyword>
<dbReference type="AlphaFoldDB" id="A0A160T992"/>
<keyword evidence="12" id="KW-1185">Reference proteome</keyword>
<keyword evidence="6 7" id="KW-0067">ATP-binding</keyword>
<dbReference type="Proteomes" id="UP000215027">
    <property type="component" value="Chromosome II"/>
</dbReference>
<dbReference type="PROSITE" id="PS00107">
    <property type="entry name" value="PROTEIN_KINASE_ATP"/>
    <property type="match status" value="1"/>
</dbReference>
<dbReference type="RefSeq" id="WP_095044991.1">
    <property type="nucleotide sequence ID" value="NZ_LN890656.1"/>
</dbReference>
<dbReference type="SUPFAM" id="SSF53187">
    <property type="entry name" value="Zn-dependent exopeptidases"/>
    <property type="match status" value="1"/>
</dbReference>
<sequence length="641" mass="66964">MAPSSIGRYTIIRPLGAGGMADVYLARDPQLNREVALKMPALERPSPDALARFRVEARAVARLEHAAIVPLYEYGDHAGRPFLVMRYMHGGSLADRIDQRRATLAEAVAVVDQIAAALDYAHAQGVIHRDVKPGNILFDDAGAAYLTDFGIARMIDAGGGKSLTQTGLIVGTVAYMSPEQALGRPNLDGRVDIYSLGVVLYEMLTGDIPYQADSQLQQAMLHVNAPIPSIRERRRDLPPGIQAVIERALAKEPAQRYAGGAALAADLRRAAAGQAIARAPQPAKEQSRGFPMWLMIAAVAVVAVVLGMMALGNDRQPPATPASASARSSASADRVTPAGGGAVVEQPSPANEPTEELQSIAVETGPTSTAVPAPGETATPRPSPDAPTPDAPTPTAPPPTIAADTEPEALTIGRTDRGTPVEAVRFGDGAATVFFIGGLHAGFAPATVALARQAVDYFTDYPERIPAGVTLYIVISASPDTSPAVGELAGRLNSNGVDANRNWDCSWAEDARWRNQLIPGSGGPAPFSEPEVRALADLIVAEEAAAVVFWEALAENGLSSPGNCGVRTNVSGPLATLYGTAAGYEIGDFEQETGQLLNGDASNWLDSIGIPAIAVLLPGYETIDLAANLAGMLAVLEANGR</sequence>
<feature type="binding site" evidence="7">
    <location>
        <position position="38"/>
    </location>
    <ligand>
        <name>ATP</name>
        <dbReference type="ChEBI" id="CHEBI:30616"/>
    </ligand>
</feature>
<dbReference type="CDD" id="cd14014">
    <property type="entry name" value="STKc_PknB_like"/>
    <property type="match status" value="1"/>
</dbReference>
<dbReference type="FunFam" id="1.10.510.10:FF:000021">
    <property type="entry name" value="Serine/threonine protein kinase"/>
    <property type="match status" value="1"/>
</dbReference>
<protein>
    <recommendedName>
        <fullName evidence="1">non-specific serine/threonine protein kinase</fullName>
        <ecNumber evidence="1">2.7.11.1</ecNumber>
    </recommendedName>
</protein>
<dbReference type="EMBL" id="LN890656">
    <property type="protein sequence ID" value="CUS05600.1"/>
    <property type="molecule type" value="Genomic_DNA"/>
</dbReference>
<feature type="compositionally biased region" description="Low complexity" evidence="8">
    <location>
        <begin position="322"/>
        <end position="332"/>
    </location>
</feature>
<evidence type="ECO:0000256" key="9">
    <source>
        <dbReference type="SAM" id="Phobius"/>
    </source>
</evidence>
<evidence type="ECO:0000256" key="5">
    <source>
        <dbReference type="ARBA" id="ARBA00022777"/>
    </source>
</evidence>
<dbReference type="GO" id="GO:0004181">
    <property type="term" value="F:metallocarboxypeptidase activity"/>
    <property type="evidence" value="ECO:0007669"/>
    <property type="project" value="InterPro"/>
</dbReference>
<dbReference type="SUPFAM" id="SSF56112">
    <property type="entry name" value="Protein kinase-like (PK-like)"/>
    <property type="match status" value="1"/>
</dbReference>